<evidence type="ECO:0000256" key="3">
    <source>
        <dbReference type="ARBA" id="ARBA00022475"/>
    </source>
</evidence>
<keyword evidence="5 7" id="KW-1133">Transmembrane helix</keyword>
<evidence type="ECO:0000256" key="2">
    <source>
        <dbReference type="ARBA" id="ARBA00006679"/>
    </source>
</evidence>
<feature type="transmembrane region" description="Helical" evidence="7">
    <location>
        <begin position="82"/>
        <end position="101"/>
    </location>
</feature>
<evidence type="ECO:0000313" key="8">
    <source>
        <dbReference type="EMBL" id="OGG59829.1"/>
    </source>
</evidence>
<evidence type="ECO:0000256" key="6">
    <source>
        <dbReference type="ARBA" id="ARBA00023136"/>
    </source>
</evidence>
<comment type="caution">
    <text evidence="8">The sequence shown here is derived from an EMBL/GenBank/DDBJ whole genome shotgun (WGS) entry which is preliminary data.</text>
</comment>
<dbReference type="InterPro" id="IPR032808">
    <property type="entry name" value="DoxX"/>
</dbReference>
<evidence type="ECO:0000256" key="5">
    <source>
        <dbReference type="ARBA" id="ARBA00022989"/>
    </source>
</evidence>
<evidence type="ECO:0000256" key="4">
    <source>
        <dbReference type="ARBA" id="ARBA00022692"/>
    </source>
</evidence>
<evidence type="ECO:0000313" key="9">
    <source>
        <dbReference type="Proteomes" id="UP000176377"/>
    </source>
</evidence>
<proteinExistence type="inferred from homology"/>
<comment type="subcellular location">
    <subcellularLocation>
        <location evidence="1">Cell membrane</location>
        <topology evidence="1">Multi-pass membrane protein</topology>
    </subcellularLocation>
</comment>
<evidence type="ECO:0008006" key="10">
    <source>
        <dbReference type="Google" id="ProtNLM"/>
    </source>
</evidence>
<sequence>MNKDGAMKRGIFVLRIGLAMLFLWFGFSQFLDPSMWTSLVPQWASSLTGLEPSMIVLLNGGFEIAAGSLLALGLYMRVAACLLAIHLAVIIFDLGFTAVAVRDFAIMMSTFALALLGPDEYSLDA</sequence>
<accession>A0A1F6DEH7</accession>
<dbReference type="EMBL" id="MFLA01000016">
    <property type="protein sequence ID" value="OGG59829.1"/>
    <property type="molecule type" value="Genomic_DNA"/>
</dbReference>
<protein>
    <recommendedName>
        <fullName evidence="10">DoxX family protein</fullName>
    </recommendedName>
</protein>
<dbReference type="Proteomes" id="UP000176377">
    <property type="component" value="Unassembled WGS sequence"/>
</dbReference>
<evidence type="ECO:0000256" key="7">
    <source>
        <dbReference type="SAM" id="Phobius"/>
    </source>
</evidence>
<comment type="similarity">
    <text evidence="2">Belongs to the DoxX family.</text>
</comment>
<keyword evidence="6 7" id="KW-0472">Membrane</keyword>
<dbReference type="PANTHER" id="PTHR33452:SF1">
    <property type="entry name" value="INNER MEMBRANE PROTEIN YPHA-RELATED"/>
    <property type="match status" value="1"/>
</dbReference>
<evidence type="ECO:0000256" key="1">
    <source>
        <dbReference type="ARBA" id="ARBA00004651"/>
    </source>
</evidence>
<reference evidence="8 9" key="1">
    <citation type="journal article" date="2016" name="Nat. Commun.">
        <title>Thousands of microbial genomes shed light on interconnected biogeochemical processes in an aquifer system.</title>
        <authorList>
            <person name="Anantharaman K."/>
            <person name="Brown C.T."/>
            <person name="Hug L.A."/>
            <person name="Sharon I."/>
            <person name="Castelle C.J."/>
            <person name="Probst A.J."/>
            <person name="Thomas B.C."/>
            <person name="Singh A."/>
            <person name="Wilkins M.J."/>
            <person name="Karaoz U."/>
            <person name="Brodie E.L."/>
            <person name="Williams K.H."/>
            <person name="Hubbard S.S."/>
            <person name="Banfield J.F."/>
        </authorList>
    </citation>
    <scope>NUCLEOTIDE SEQUENCE [LARGE SCALE GENOMIC DNA]</scope>
</reference>
<dbReference type="PANTHER" id="PTHR33452">
    <property type="entry name" value="OXIDOREDUCTASE CATD-RELATED"/>
    <property type="match status" value="1"/>
</dbReference>
<keyword evidence="3" id="KW-1003">Cell membrane</keyword>
<keyword evidence="4 7" id="KW-0812">Transmembrane</keyword>
<dbReference type="AlphaFoldDB" id="A0A1F6DEH7"/>
<organism evidence="8 9">
    <name type="scientific">Candidatus Kaiserbacteria bacterium RIFCSPHIGHO2_01_FULL_56_24</name>
    <dbReference type="NCBI Taxonomy" id="1798487"/>
    <lineage>
        <taxon>Bacteria</taxon>
        <taxon>Candidatus Kaiseribacteriota</taxon>
    </lineage>
</organism>
<name>A0A1F6DEH7_9BACT</name>
<feature type="transmembrane region" description="Helical" evidence="7">
    <location>
        <begin position="54"/>
        <end position="75"/>
    </location>
</feature>
<dbReference type="InterPro" id="IPR051907">
    <property type="entry name" value="DoxX-like_oxidoreductase"/>
</dbReference>
<dbReference type="GO" id="GO:0005886">
    <property type="term" value="C:plasma membrane"/>
    <property type="evidence" value="ECO:0007669"/>
    <property type="project" value="UniProtKB-SubCell"/>
</dbReference>
<gene>
    <name evidence="8" type="ORF">A2765_04550</name>
</gene>
<dbReference type="Pfam" id="PF07681">
    <property type="entry name" value="DoxX"/>
    <property type="match status" value="1"/>
</dbReference>
<feature type="transmembrane region" description="Helical" evidence="7">
    <location>
        <begin position="12"/>
        <end position="31"/>
    </location>
</feature>